<evidence type="ECO:0000313" key="2">
    <source>
        <dbReference type="EMBL" id="KAJ5189327.1"/>
    </source>
</evidence>
<keyword evidence="1" id="KW-0472">Membrane</keyword>
<proteinExistence type="predicted"/>
<dbReference type="Proteomes" id="UP001150879">
    <property type="component" value="Unassembled WGS sequence"/>
</dbReference>
<keyword evidence="1" id="KW-1133">Transmembrane helix</keyword>
<comment type="caution">
    <text evidence="2">The sequence shown here is derived from an EMBL/GenBank/DDBJ whole genome shotgun (WGS) entry which is preliminary data.</text>
</comment>
<dbReference type="OrthoDB" id="4328098at2759"/>
<reference evidence="2" key="2">
    <citation type="journal article" date="2023" name="IMA Fungus">
        <title>Comparative genomic study of the Penicillium genus elucidates a diverse pangenome and 15 lateral gene transfer events.</title>
        <authorList>
            <person name="Petersen C."/>
            <person name="Sorensen T."/>
            <person name="Nielsen M.R."/>
            <person name="Sondergaard T.E."/>
            <person name="Sorensen J.L."/>
            <person name="Fitzpatrick D.A."/>
            <person name="Frisvad J.C."/>
            <person name="Nielsen K.L."/>
        </authorList>
    </citation>
    <scope>NUCLEOTIDE SEQUENCE</scope>
    <source>
        <strain evidence="2">IBT 16849</strain>
    </source>
</reference>
<evidence type="ECO:0000313" key="3">
    <source>
        <dbReference type="Proteomes" id="UP001150879"/>
    </source>
</evidence>
<gene>
    <name evidence="2" type="ORF">N7472_008341</name>
</gene>
<organism evidence="2 3">
    <name type="scientific">Penicillium cf. griseofulvum</name>
    <dbReference type="NCBI Taxonomy" id="2972120"/>
    <lineage>
        <taxon>Eukaryota</taxon>
        <taxon>Fungi</taxon>
        <taxon>Dikarya</taxon>
        <taxon>Ascomycota</taxon>
        <taxon>Pezizomycotina</taxon>
        <taxon>Eurotiomycetes</taxon>
        <taxon>Eurotiomycetidae</taxon>
        <taxon>Eurotiales</taxon>
        <taxon>Aspergillaceae</taxon>
        <taxon>Penicillium</taxon>
    </lineage>
</organism>
<feature type="transmembrane region" description="Helical" evidence="1">
    <location>
        <begin position="6"/>
        <end position="25"/>
    </location>
</feature>
<keyword evidence="3" id="KW-1185">Reference proteome</keyword>
<protein>
    <submittedName>
        <fullName evidence="2">Uncharacterized protein</fullName>
    </submittedName>
</protein>
<dbReference type="AlphaFoldDB" id="A0A9W9J442"/>
<accession>A0A9W9J442</accession>
<sequence length="78" mass="9224">MPSRGTVIVLVLAHITAIITIVRGWRALYRWVHDRANAMELDELAAEMRRVYLEDQYNARWGMVDWLDETTVEPEYFV</sequence>
<name>A0A9W9J442_9EURO</name>
<dbReference type="EMBL" id="JAPQKP010000005">
    <property type="protein sequence ID" value="KAJ5189327.1"/>
    <property type="molecule type" value="Genomic_DNA"/>
</dbReference>
<evidence type="ECO:0000256" key="1">
    <source>
        <dbReference type="SAM" id="Phobius"/>
    </source>
</evidence>
<reference evidence="2" key="1">
    <citation type="submission" date="2022-11" db="EMBL/GenBank/DDBJ databases">
        <authorList>
            <person name="Petersen C."/>
        </authorList>
    </citation>
    <scope>NUCLEOTIDE SEQUENCE</scope>
    <source>
        <strain evidence="2">IBT 16849</strain>
    </source>
</reference>
<keyword evidence="1" id="KW-0812">Transmembrane</keyword>